<comment type="caution">
    <text evidence="1">The sequence shown here is derived from an EMBL/GenBank/DDBJ whole genome shotgun (WGS) entry which is preliminary data.</text>
</comment>
<dbReference type="Pfam" id="PF00300">
    <property type="entry name" value="His_Phos_1"/>
    <property type="match status" value="1"/>
</dbReference>
<name>A0ABX2CQL4_9BRAD</name>
<dbReference type="PANTHER" id="PTHR48100">
    <property type="entry name" value="BROAD-SPECIFICITY PHOSPHATASE YOR283W-RELATED"/>
    <property type="match status" value="1"/>
</dbReference>
<reference evidence="1" key="1">
    <citation type="submission" date="2020-05" db="EMBL/GenBank/DDBJ databases">
        <title>Nod-independent and nitrogen-fixing Bradyrhizobium aeschynomene sp. nov. isolated from nodules of Aeschynomene indica.</title>
        <authorList>
            <person name="Zhang Z."/>
        </authorList>
    </citation>
    <scope>NUCLEOTIDE SEQUENCE</scope>
    <source>
        <strain evidence="1">83012</strain>
    </source>
</reference>
<evidence type="ECO:0000313" key="2">
    <source>
        <dbReference type="Proteomes" id="UP000886476"/>
    </source>
</evidence>
<accession>A0ABX2CQL4</accession>
<protein>
    <submittedName>
        <fullName evidence="1">Histidine phosphatase family protein</fullName>
    </submittedName>
</protein>
<dbReference type="CDD" id="cd07067">
    <property type="entry name" value="HP_PGM_like"/>
    <property type="match status" value="1"/>
</dbReference>
<dbReference type="SMART" id="SM00855">
    <property type="entry name" value="PGAM"/>
    <property type="match status" value="1"/>
</dbReference>
<proteinExistence type="predicted"/>
<keyword evidence="2" id="KW-1185">Reference proteome</keyword>
<organism evidence="1 2">
    <name type="scientific">Bradyrhizobium aeschynomenes</name>
    <dbReference type="NCBI Taxonomy" id="2734909"/>
    <lineage>
        <taxon>Bacteria</taxon>
        <taxon>Pseudomonadati</taxon>
        <taxon>Pseudomonadota</taxon>
        <taxon>Alphaproteobacteria</taxon>
        <taxon>Hyphomicrobiales</taxon>
        <taxon>Nitrobacteraceae</taxon>
        <taxon>Bradyrhizobium</taxon>
    </lineage>
</organism>
<dbReference type="SUPFAM" id="SSF53254">
    <property type="entry name" value="Phosphoglycerate mutase-like"/>
    <property type="match status" value="1"/>
</dbReference>
<dbReference type="Proteomes" id="UP000886476">
    <property type="component" value="Unassembled WGS sequence"/>
</dbReference>
<dbReference type="InterPro" id="IPR050275">
    <property type="entry name" value="PGM_Phosphatase"/>
</dbReference>
<dbReference type="RefSeq" id="WP_172114822.1">
    <property type="nucleotide sequence ID" value="NZ_JABFDN010000020.1"/>
</dbReference>
<dbReference type="EMBL" id="JABFDN010000020">
    <property type="protein sequence ID" value="NPU69622.1"/>
    <property type="molecule type" value="Genomic_DNA"/>
</dbReference>
<sequence>MRIDLLRHGTTGRDGHLDGRTDPPLSELGWDQFRRQTQSRIWRRVVSSPLMRAHAAAAEFARQTGCALAIDPDWSELDFGRWDGRTRADIAGEAGGAALLDAFYSDAAVAAPDGESWADLQARIARALDRILSSPEAAPALVVSHGGAIRAALAHLLGWRLRQLWSLRIRPGTRIAVEAGRGESGAPWAEIIEIIQP</sequence>
<evidence type="ECO:0000313" key="1">
    <source>
        <dbReference type="EMBL" id="NPU69622.1"/>
    </source>
</evidence>
<dbReference type="Gene3D" id="3.40.50.1240">
    <property type="entry name" value="Phosphoglycerate mutase-like"/>
    <property type="match status" value="1"/>
</dbReference>
<dbReference type="InterPro" id="IPR013078">
    <property type="entry name" value="His_Pase_superF_clade-1"/>
</dbReference>
<gene>
    <name evidence="1" type="ORF">HL667_31780</name>
</gene>
<dbReference type="InterPro" id="IPR029033">
    <property type="entry name" value="His_PPase_superfam"/>
</dbReference>
<dbReference type="PANTHER" id="PTHR48100:SF1">
    <property type="entry name" value="HISTIDINE PHOSPHATASE FAMILY PROTEIN-RELATED"/>
    <property type="match status" value="1"/>
</dbReference>